<protein>
    <submittedName>
        <fullName evidence="1">Uncharacterized protein</fullName>
    </submittedName>
</protein>
<accession>A0A6C0K012</accession>
<reference evidence="1" key="1">
    <citation type="journal article" date="2020" name="Nature">
        <title>Giant virus diversity and host interactions through global metagenomics.</title>
        <authorList>
            <person name="Schulz F."/>
            <person name="Roux S."/>
            <person name="Paez-Espino D."/>
            <person name="Jungbluth S."/>
            <person name="Walsh D.A."/>
            <person name="Denef V.J."/>
            <person name="McMahon K.D."/>
            <person name="Konstantinidis K.T."/>
            <person name="Eloe-Fadrosh E.A."/>
            <person name="Kyrpides N.C."/>
            <person name="Woyke T."/>
        </authorList>
    </citation>
    <scope>NUCLEOTIDE SEQUENCE</scope>
    <source>
        <strain evidence="1">GVMAG-S-1101164-67</strain>
    </source>
</reference>
<evidence type="ECO:0000313" key="1">
    <source>
        <dbReference type="EMBL" id="QHU10290.1"/>
    </source>
</evidence>
<dbReference type="InterPro" id="IPR046163">
    <property type="entry name" value="DUF6165"/>
</dbReference>
<dbReference type="AlphaFoldDB" id="A0A6C0K012"/>
<sequence>MTTLPHIPVSIGELFDKYTILQIKQEKIFDNKKISIIKREIDYLTPFINNYQIDTRIVSSLKNINEKLWEIEDKVREKEKKREFDSEFIEIARNVYITNDKRNVLKQQIDKLCSSELSDVKSYVNY</sequence>
<proteinExistence type="predicted"/>
<dbReference type="Pfam" id="PF19662">
    <property type="entry name" value="DUF6165"/>
    <property type="match status" value="1"/>
</dbReference>
<dbReference type="EMBL" id="MN740753">
    <property type="protein sequence ID" value="QHU10290.1"/>
    <property type="molecule type" value="Genomic_DNA"/>
</dbReference>
<name>A0A6C0K012_9ZZZZ</name>
<organism evidence="1">
    <name type="scientific">viral metagenome</name>
    <dbReference type="NCBI Taxonomy" id="1070528"/>
    <lineage>
        <taxon>unclassified sequences</taxon>
        <taxon>metagenomes</taxon>
        <taxon>organismal metagenomes</taxon>
    </lineage>
</organism>